<dbReference type="Pfam" id="PF25824">
    <property type="entry name" value="DUF7951"/>
    <property type="match status" value="1"/>
</dbReference>
<keyword evidence="1" id="KW-1185">Reference proteome</keyword>
<dbReference type="InterPro" id="IPR057711">
    <property type="entry name" value="DUF7951"/>
</dbReference>
<evidence type="ECO:0000313" key="1">
    <source>
        <dbReference type="Proteomes" id="UP000050794"/>
    </source>
</evidence>
<dbReference type="WBParaSite" id="TCNE_0001737801-mRNA-1">
    <property type="protein sequence ID" value="TCNE_0001737801-mRNA-1"/>
    <property type="gene ID" value="TCNE_0001737801"/>
</dbReference>
<sequence length="234" mass="25907">LKDVEHWWCELVELVKGSGNAEVPVQVRLSIFAPQRQEALLECICAHIGDDGASKAVLSSFVQQRIFTATEFNFAKRERFRKIDSLDTLIVVAAKAFILQLNYYCSACKKMLTLAERESWLDIAVDLIRCALNIDESVYALCLKMAANKLLFHCPVILVLTADVSIDETDGGMESGGEELLGALFNHRVTHNSLVGQLSDKLSAGEATILIDRLTALLVAHQVDNNTYRNVCPP</sequence>
<dbReference type="AlphaFoldDB" id="A0A183V9F7"/>
<name>A0A183V9F7_TOXCA</name>
<organism evidence="1 2">
    <name type="scientific">Toxocara canis</name>
    <name type="common">Canine roundworm</name>
    <dbReference type="NCBI Taxonomy" id="6265"/>
    <lineage>
        <taxon>Eukaryota</taxon>
        <taxon>Metazoa</taxon>
        <taxon>Ecdysozoa</taxon>
        <taxon>Nematoda</taxon>
        <taxon>Chromadorea</taxon>
        <taxon>Rhabditida</taxon>
        <taxon>Spirurina</taxon>
        <taxon>Ascaridomorpha</taxon>
        <taxon>Ascaridoidea</taxon>
        <taxon>Toxocaridae</taxon>
        <taxon>Toxocara</taxon>
    </lineage>
</organism>
<protein>
    <submittedName>
        <fullName evidence="2">RAB3GAP2_C domain-containing protein</fullName>
    </submittedName>
</protein>
<dbReference type="Proteomes" id="UP000050794">
    <property type="component" value="Unassembled WGS sequence"/>
</dbReference>
<accession>A0A183V9F7</accession>
<evidence type="ECO:0000313" key="2">
    <source>
        <dbReference type="WBParaSite" id="TCNE_0001737801-mRNA-1"/>
    </source>
</evidence>
<reference evidence="2" key="1">
    <citation type="submission" date="2016-06" db="UniProtKB">
        <authorList>
            <consortium name="WormBaseParasite"/>
        </authorList>
    </citation>
    <scope>IDENTIFICATION</scope>
</reference>
<proteinExistence type="predicted"/>